<keyword evidence="5" id="KW-1185">Reference proteome</keyword>
<accession>A0A1Q2L1N5</accession>
<dbReference type="AlphaFoldDB" id="A0A1Q2L1N5"/>
<keyword evidence="1" id="KW-0808">Transferase</keyword>
<keyword evidence="2" id="KW-0012">Acyltransferase</keyword>
<dbReference type="SUPFAM" id="SSF55729">
    <property type="entry name" value="Acyl-CoA N-acyltransferases (Nat)"/>
    <property type="match status" value="1"/>
</dbReference>
<proteinExistence type="predicted"/>
<feature type="domain" description="N-acetyltransferase" evidence="3">
    <location>
        <begin position="10"/>
        <end position="146"/>
    </location>
</feature>
<dbReference type="GO" id="GO:0016747">
    <property type="term" value="F:acyltransferase activity, transferring groups other than amino-acyl groups"/>
    <property type="evidence" value="ECO:0007669"/>
    <property type="project" value="InterPro"/>
</dbReference>
<dbReference type="Pfam" id="PF00583">
    <property type="entry name" value="Acetyltransf_1"/>
    <property type="match status" value="2"/>
</dbReference>
<feature type="domain" description="N-acetyltransferase" evidence="3">
    <location>
        <begin position="151"/>
        <end position="282"/>
    </location>
</feature>
<dbReference type="RefSeq" id="WP_198038629.1">
    <property type="nucleotide sequence ID" value="NZ_CP019640.1"/>
</dbReference>
<evidence type="ECO:0000259" key="3">
    <source>
        <dbReference type="PROSITE" id="PS51186"/>
    </source>
</evidence>
<dbReference type="Gene3D" id="3.40.630.30">
    <property type="match status" value="1"/>
</dbReference>
<dbReference type="EMBL" id="CP019640">
    <property type="protein sequence ID" value="AQQ54370.1"/>
    <property type="molecule type" value="Genomic_DNA"/>
</dbReference>
<evidence type="ECO:0000256" key="1">
    <source>
        <dbReference type="ARBA" id="ARBA00022679"/>
    </source>
</evidence>
<evidence type="ECO:0000256" key="2">
    <source>
        <dbReference type="ARBA" id="ARBA00023315"/>
    </source>
</evidence>
<dbReference type="InterPro" id="IPR050680">
    <property type="entry name" value="YpeA/RimI_acetyltransf"/>
</dbReference>
<dbReference type="PROSITE" id="PS51186">
    <property type="entry name" value="GNAT"/>
    <property type="match status" value="2"/>
</dbReference>
<name>A0A1Q2L1N5_9BACL</name>
<protein>
    <recommendedName>
        <fullName evidence="3">N-acetyltransferase domain-containing protein</fullName>
    </recommendedName>
</protein>
<dbReference type="CDD" id="cd04301">
    <property type="entry name" value="NAT_SF"/>
    <property type="match status" value="1"/>
</dbReference>
<dbReference type="KEGG" id="pmar:B0X71_15520"/>
<gene>
    <name evidence="4" type="ORF">B0X71_15520</name>
</gene>
<dbReference type="InterPro" id="IPR000182">
    <property type="entry name" value="GNAT_dom"/>
</dbReference>
<evidence type="ECO:0000313" key="4">
    <source>
        <dbReference type="EMBL" id="AQQ54370.1"/>
    </source>
</evidence>
<evidence type="ECO:0000313" key="5">
    <source>
        <dbReference type="Proteomes" id="UP000188184"/>
    </source>
</evidence>
<organism evidence="4 5">
    <name type="scientific">Planococcus lenghuensis</name>
    <dbReference type="NCBI Taxonomy" id="2213202"/>
    <lineage>
        <taxon>Bacteria</taxon>
        <taxon>Bacillati</taxon>
        <taxon>Bacillota</taxon>
        <taxon>Bacilli</taxon>
        <taxon>Bacillales</taxon>
        <taxon>Caryophanaceae</taxon>
        <taxon>Planococcus</taxon>
    </lineage>
</organism>
<dbReference type="InterPro" id="IPR016181">
    <property type="entry name" value="Acyl_CoA_acyltransferase"/>
</dbReference>
<sequence length="282" mass="31071">MELALSIESFPLSEETDRDMNNLLDGLGTDYRTVTGASVWRLPDVRGFAVLAYTEEGELKGFATAIDIVNLDQYEWSAVVSPDIRRQSVGAALAEGIRHGLKQRGAEGELAACVEEEGAAAFIQSLGYKPAFKEIQLAAPLLRDYELPSGMEVVLADEEEAEAERVLTAAFDENMLPVIAYNMADESRQVWLMRKDGRAVASAATLAEDGHLWVTAFGTHPDEQGKGYGKAFLHWCRQLAARMELRDVMLDVETENEALALYERSGFTPVTTVAYWEPESTG</sequence>
<dbReference type="PANTHER" id="PTHR43420">
    <property type="entry name" value="ACETYLTRANSFERASE"/>
    <property type="match status" value="1"/>
</dbReference>
<reference evidence="4 5" key="1">
    <citation type="submission" date="2017-02" db="EMBL/GenBank/DDBJ databases">
        <title>The complete genomic sequence of a novel cold adapted crude oil-degrading bacterium Planococcus qaidamina Y42.</title>
        <authorList>
            <person name="Yang R."/>
        </authorList>
    </citation>
    <scope>NUCLEOTIDE SEQUENCE [LARGE SCALE GENOMIC DNA]</scope>
    <source>
        <strain evidence="4 5">Y42</strain>
    </source>
</reference>
<dbReference type="Proteomes" id="UP000188184">
    <property type="component" value="Chromosome"/>
</dbReference>